<protein>
    <recommendedName>
        <fullName evidence="10">Phosphoribosylformylglycinamidine synthase I</fullName>
    </recommendedName>
</protein>
<evidence type="ECO:0000256" key="2">
    <source>
        <dbReference type="ARBA" id="ARBA00022598"/>
    </source>
</evidence>
<dbReference type="GO" id="GO:0005737">
    <property type="term" value="C:cytoplasm"/>
    <property type="evidence" value="ECO:0007669"/>
    <property type="project" value="TreeGrafter"/>
</dbReference>
<dbReference type="PIRSF" id="PIRSF001586">
    <property type="entry name" value="FGAM_synth_I"/>
    <property type="match status" value="1"/>
</dbReference>
<gene>
    <name evidence="8" type="ORF">A2Z21_04260</name>
</gene>
<comment type="caution">
    <text evidence="8">The sequence shown here is derived from an EMBL/GenBank/DDBJ whole genome shotgun (WGS) entry which is preliminary data.</text>
</comment>
<keyword evidence="2" id="KW-0436">Ligase</keyword>
<name>A0A1F5UNX0_FRAXR</name>
<keyword evidence="6" id="KW-0067">ATP-binding</keyword>
<evidence type="ECO:0000256" key="3">
    <source>
        <dbReference type="ARBA" id="ARBA00022741"/>
    </source>
</evidence>
<dbReference type="SUPFAM" id="SSF52317">
    <property type="entry name" value="Class I glutamine amidotransferase-like"/>
    <property type="match status" value="1"/>
</dbReference>
<dbReference type="EMBL" id="MFGX01000125">
    <property type="protein sequence ID" value="OGF52878.1"/>
    <property type="molecule type" value="Genomic_DNA"/>
</dbReference>
<evidence type="ECO:0000256" key="7">
    <source>
        <dbReference type="ARBA" id="ARBA00022962"/>
    </source>
</evidence>
<keyword evidence="1" id="KW-0963">Cytoplasm</keyword>
<organism evidence="8 9">
    <name type="scientific">Fraserbacteria sp. (strain RBG_16_55_9)</name>
    <dbReference type="NCBI Taxonomy" id="1817864"/>
    <lineage>
        <taxon>Bacteria</taxon>
        <taxon>Candidatus Fraseribacteriota</taxon>
    </lineage>
</organism>
<keyword evidence="4" id="KW-0658">Purine biosynthesis</keyword>
<dbReference type="InterPro" id="IPR029062">
    <property type="entry name" value="Class_I_gatase-like"/>
</dbReference>
<evidence type="ECO:0000256" key="5">
    <source>
        <dbReference type="ARBA" id="ARBA00022801"/>
    </source>
</evidence>
<keyword evidence="3" id="KW-0547">Nucleotide-binding</keyword>
<dbReference type="GO" id="GO:0004642">
    <property type="term" value="F:phosphoribosylformylglycinamidine synthase activity"/>
    <property type="evidence" value="ECO:0007669"/>
    <property type="project" value="InterPro"/>
</dbReference>
<dbReference type="InterPro" id="IPR010075">
    <property type="entry name" value="PRibForGlyAmidine_synth_PurQ"/>
</dbReference>
<dbReference type="AlphaFoldDB" id="A0A1F5UNX0"/>
<evidence type="ECO:0000313" key="9">
    <source>
        <dbReference type="Proteomes" id="UP000179157"/>
    </source>
</evidence>
<keyword evidence="5" id="KW-0378">Hydrolase</keyword>
<evidence type="ECO:0000256" key="1">
    <source>
        <dbReference type="ARBA" id="ARBA00022490"/>
    </source>
</evidence>
<dbReference type="STRING" id="1817864.A2Z21_04260"/>
<dbReference type="PANTHER" id="PTHR10099">
    <property type="entry name" value="PHOSPHORIBOSYLFORMYLGLYCINAMIDINE SYNTHASE"/>
    <property type="match status" value="1"/>
</dbReference>
<dbReference type="GO" id="GO:0016787">
    <property type="term" value="F:hydrolase activity"/>
    <property type="evidence" value="ECO:0007669"/>
    <property type="project" value="UniProtKB-KW"/>
</dbReference>
<dbReference type="Pfam" id="PF13507">
    <property type="entry name" value="GATase_5"/>
    <property type="match status" value="1"/>
</dbReference>
<accession>A0A1F5UNX0</accession>
<keyword evidence="7" id="KW-0315">Glutamine amidotransferase</keyword>
<dbReference type="Proteomes" id="UP000179157">
    <property type="component" value="Unassembled WGS sequence"/>
</dbReference>
<dbReference type="Gene3D" id="3.40.50.880">
    <property type="match status" value="1"/>
</dbReference>
<evidence type="ECO:0000256" key="6">
    <source>
        <dbReference type="ARBA" id="ARBA00022840"/>
    </source>
</evidence>
<sequence length="260" mass="29015">MKPRALVLTGYGLNTDYELAHGWELAGAQAERVHLSDLILQRVSLKDFQIAAVPGGFAYADDLGAGKVMAERMRAHLMGDLLRFIDDGKLIFAACNGFQVIVKLGLLPGISEYGVQEATLACNDSGRFEDRWVYMKPEANSNCIFTRGIESLYLPVRHGEGKFVPKDEGVLKQMEANGQIALRYVDEYGCPAGYPWNPNGSIESIAGISDPTGRIFGLMPHPEAYLYRYNHPRWTREELPEEGQGLQVFKNAVEYVKREL</sequence>
<reference evidence="8 9" key="1">
    <citation type="journal article" date="2016" name="Nat. Commun.">
        <title>Thousands of microbial genomes shed light on interconnected biogeochemical processes in an aquifer system.</title>
        <authorList>
            <person name="Anantharaman K."/>
            <person name="Brown C.T."/>
            <person name="Hug L.A."/>
            <person name="Sharon I."/>
            <person name="Castelle C.J."/>
            <person name="Probst A.J."/>
            <person name="Thomas B.C."/>
            <person name="Singh A."/>
            <person name="Wilkins M.J."/>
            <person name="Karaoz U."/>
            <person name="Brodie E.L."/>
            <person name="Williams K.H."/>
            <person name="Hubbard S.S."/>
            <person name="Banfield J.F."/>
        </authorList>
    </citation>
    <scope>NUCLEOTIDE SEQUENCE [LARGE SCALE GENOMIC DNA]</scope>
    <source>
        <strain evidence="9">RBG_16_55_9</strain>
    </source>
</reference>
<proteinExistence type="predicted"/>
<dbReference type="GO" id="GO:0006189">
    <property type="term" value="P:'de novo' IMP biosynthetic process"/>
    <property type="evidence" value="ECO:0007669"/>
    <property type="project" value="InterPro"/>
</dbReference>
<dbReference type="GO" id="GO:0005524">
    <property type="term" value="F:ATP binding"/>
    <property type="evidence" value="ECO:0007669"/>
    <property type="project" value="UniProtKB-KW"/>
</dbReference>
<dbReference type="PANTHER" id="PTHR10099:SF1">
    <property type="entry name" value="PHOSPHORIBOSYLFORMYLGLYCINAMIDINE SYNTHASE"/>
    <property type="match status" value="1"/>
</dbReference>
<evidence type="ECO:0000256" key="4">
    <source>
        <dbReference type="ARBA" id="ARBA00022755"/>
    </source>
</evidence>
<evidence type="ECO:0000313" key="8">
    <source>
        <dbReference type="EMBL" id="OGF52878.1"/>
    </source>
</evidence>
<evidence type="ECO:0008006" key="10">
    <source>
        <dbReference type="Google" id="ProtNLM"/>
    </source>
</evidence>
<dbReference type="SMART" id="SM01211">
    <property type="entry name" value="GATase_5"/>
    <property type="match status" value="1"/>
</dbReference>